<evidence type="ECO:0000313" key="2">
    <source>
        <dbReference type="EMBL" id="PHV68794.1"/>
    </source>
</evidence>
<protein>
    <submittedName>
        <fullName evidence="2">Strictosidine synthase</fullName>
    </submittedName>
</protein>
<proteinExistence type="predicted"/>
<evidence type="ECO:0000313" key="3">
    <source>
        <dbReference type="Proteomes" id="UP000225108"/>
    </source>
</evidence>
<gene>
    <name evidence="2" type="ORF">CSW57_06460</name>
</gene>
<dbReference type="Gene3D" id="2.120.10.30">
    <property type="entry name" value="TolB, C-terminal domain"/>
    <property type="match status" value="1"/>
</dbReference>
<dbReference type="Pfam" id="PF20067">
    <property type="entry name" value="SSL_N"/>
    <property type="match status" value="1"/>
</dbReference>
<dbReference type="Proteomes" id="UP000225108">
    <property type="component" value="Unassembled WGS sequence"/>
</dbReference>
<dbReference type="SUPFAM" id="SSF63829">
    <property type="entry name" value="Calcium-dependent phosphotriesterase"/>
    <property type="match status" value="1"/>
</dbReference>
<evidence type="ECO:0000256" key="1">
    <source>
        <dbReference type="SAM" id="MobiDB-lite"/>
    </source>
</evidence>
<dbReference type="GO" id="GO:0016787">
    <property type="term" value="F:hydrolase activity"/>
    <property type="evidence" value="ECO:0007669"/>
    <property type="project" value="TreeGrafter"/>
</dbReference>
<dbReference type="RefSeq" id="WP_099381885.1">
    <property type="nucleotide sequence ID" value="NZ_PEBD01000004.1"/>
</dbReference>
<comment type="caution">
    <text evidence="2">The sequence shown here is derived from an EMBL/GenBank/DDBJ whole genome shotgun (WGS) entry which is preliminary data.</text>
</comment>
<name>A0A2G3PSL1_WILMA</name>
<feature type="compositionally biased region" description="Basic and acidic residues" evidence="1">
    <location>
        <begin position="1"/>
        <end position="10"/>
    </location>
</feature>
<dbReference type="InterPro" id="IPR011042">
    <property type="entry name" value="6-blade_b-propeller_TolB-like"/>
</dbReference>
<dbReference type="EMBL" id="PEBD01000004">
    <property type="protein sequence ID" value="PHV68794.1"/>
    <property type="molecule type" value="Genomic_DNA"/>
</dbReference>
<feature type="region of interest" description="Disordered" evidence="1">
    <location>
        <begin position="1"/>
        <end position="22"/>
    </location>
</feature>
<dbReference type="AlphaFoldDB" id="A0A2G3PSL1"/>
<accession>A0A2G3PSL1</accession>
<dbReference type="PANTHER" id="PTHR10426">
    <property type="entry name" value="STRICTOSIDINE SYNTHASE-RELATED"/>
    <property type="match status" value="1"/>
</dbReference>
<organism evidence="2 3">
    <name type="scientific">Williamsia marianensis</name>
    <dbReference type="NCBI Taxonomy" id="85044"/>
    <lineage>
        <taxon>Bacteria</taxon>
        <taxon>Bacillati</taxon>
        <taxon>Actinomycetota</taxon>
        <taxon>Actinomycetes</taxon>
        <taxon>Mycobacteriales</taxon>
        <taxon>Nocardiaceae</taxon>
        <taxon>Williamsia</taxon>
    </lineage>
</organism>
<dbReference type="PANTHER" id="PTHR10426:SF88">
    <property type="entry name" value="ADIPOCYTE PLASMA MEMBRANE-ASSOCIATED PROTEIN HEMOMUCIN-RELATED"/>
    <property type="match status" value="1"/>
</dbReference>
<reference evidence="2 3" key="1">
    <citation type="submission" date="2017-10" db="EMBL/GenBank/DDBJ databases">
        <title>The draft genome sequence of Williamsia sp. BULT 1.1 isolated from the semi-arid grassland soils from South Africa.</title>
        <authorList>
            <person name="Kabwe M.H."/>
            <person name="Govender N."/>
            <person name="Mutseka Lunga P."/>
            <person name="Vikram S."/>
            <person name="Makhalanyane T.P."/>
        </authorList>
    </citation>
    <scope>NUCLEOTIDE SEQUENCE [LARGE SCALE GENOMIC DNA]</scope>
    <source>
        <strain evidence="2 3">BULT 1.1</strain>
    </source>
</reference>
<sequence length="367" mass="39617">MTHTPGEARRPGYKHNSAPKKPVIHPVAWTPPPANTAGWPAPLTPEVTVITLDDDSPEDVVVDRKGRVYTGAIGGNIICIDPVDHSRQVVANTGGRPLGMELFGEHLFICDSERGLLHMDVRSGRIDTVVDQVGGERLTFCSNVVVTAATDGPDPRPVELYVTQSTTRHPYEMYMADIFEHSGAGRLLRVVLNDPGDPGSHDSSTSPWSGTADVVLTGLQFANGLVVHQGRLLIAETGAYRLRSFDLETGTDSVVLDGLPAFPDNSSLAPDGEHMWLALVANRNGTLDALAGRPGLRKLLWRLPDRLLPKAVAPMRLLKIHLATVRVVAEYRVPVAGFGQSTGVVEHNGRVWVGGIEAPAVAWFDLE</sequence>